<dbReference type="InterPro" id="IPR027417">
    <property type="entry name" value="P-loop_NTPase"/>
</dbReference>
<dbReference type="SUPFAM" id="SSF52540">
    <property type="entry name" value="P-loop containing nucleoside triphosphate hydrolases"/>
    <property type="match status" value="1"/>
</dbReference>
<dbReference type="Gene3D" id="3.40.50.300">
    <property type="entry name" value="P-loop containing nucleotide triphosphate hydrolases"/>
    <property type="match status" value="1"/>
</dbReference>
<evidence type="ECO:0000256" key="4">
    <source>
        <dbReference type="ARBA" id="ARBA00023163"/>
    </source>
</evidence>
<dbReference type="PANTHER" id="PTHR32071">
    <property type="entry name" value="TRANSCRIPTIONAL REGULATORY PROTEIN"/>
    <property type="match status" value="1"/>
</dbReference>
<dbReference type="PANTHER" id="PTHR32071:SF38">
    <property type="entry name" value="PSP OPERON TRANSCRIPTIONAL ACTIVATOR"/>
    <property type="match status" value="1"/>
</dbReference>
<sequence length="347" mass="38290">MNTDIHSQPTEAIGQSESFLQFQEALSLAARADRPTLIIGERGTGKELAAARLHYLSGRWQGPFIPVNCAALAPTLLDSELFGHEAGSFTGATVRRKGRFETANSGTLFLDEIAALSREAQEKILRAVEYGIFERVGGAAPVSVNVRVIGATNADLPALAETGRFKRDLLDRLSFEVLTLPPLRERHGDIELLAQRFAARMAVEMGFGEPPAFSEKAWAALLSHPWPGNVRELKNTVERAVYRSNGEAVDDIVLDPFKSPYRPARPRQQAPAQKQAPAPQGCEDHTPDLSVPVKDAVRRLEEQYVRSALDAARHNQRQAARIMGLTYNQFRGLYRKYSKGLNDGEAH</sequence>
<comment type="caution">
    <text evidence="7">The sequence shown here is derived from an EMBL/GenBank/DDBJ whole genome shotgun (WGS) entry which is preliminary data.</text>
</comment>
<dbReference type="CDD" id="cd00009">
    <property type="entry name" value="AAA"/>
    <property type="match status" value="1"/>
</dbReference>
<dbReference type="AlphaFoldDB" id="A0A6N6N4P2"/>
<dbReference type="RefSeq" id="WP_151149113.1">
    <property type="nucleotide sequence ID" value="NZ_WAIE01000001.1"/>
</dbReference>
<dbReference type="InterPro" id="IPR058031">
    <property type="entry name" value="AAA_lid_NorR"/>
</dbReference>
<dbReference type="Pfam" id="PF00158">
    <property type="entry name" value="Sigma54_activat"/>
    <property type="match status" value="1"/>
</dbReference>
<dbReference type="InterPro" id="IPR025944">
    <property type="entry name" value="Sigma_54_int_dom_CS"/>
</dbReference>
<evidence type="ECO:0000313" key="7">
    <source>
        <dbReference type="EMBL" id="KAB1442923.1"/>
    </source>
</evidence>
<dbReference type="GO" id="GO:0005524">
    <property type="term" value="F:ATP binding"/>
    <property type="evidence" value="ECO:0007669"/>
    <property type="project" value="UniProtKB-KW"/>
</dbReference>
<dbReference type="InterPro" id="IPR003593">
    <property type="entry name" value="AAA+_ATPase"/>
</dbReference>
<keyword evidence="3" id="KW-0805">Transcription regulation</keyword>
<feature type="region of interest" description="Disordered" evidence="5">
    <location>
        <begin position="260"/>
        <end position="289"/>
    </location>
</feature>
<evidence type="ECO:0000259" key="6">
    <source>
        <dbReference type="PROSITE" id="PS50045"/>
    </source>
</evidence>
<accession>A0A6N6N4P2</accession>
<dbReference type="NCBIfam" id="TIGR02974">
    <property type="entry name" value="phageshock_pspF"/>
    <property type="match status" value="1"/>
</dbReference>
<reference evidence="7 8" key="1">
    <citation type="journal article" date="2017" name="Int. J. Syst. Evol. Microbiol.">
        <title>Desulfovibrio senegalensis sp. nov., a mesophilic sulfate reducer isolated from marine sediment.</title>
        <authorList>
            <person name="Thioye A."/>
            <person name="Gam Z.B.A."/>
            <person name="Mbengue M."/>
            <person name="Cayol J.L."/>
            <person name="Joseph-Bartoli M."/>
            <person name="Toure-Kane C."/>
            <person name="Labat M."/>
        </authorList>
    </citation>
    <scope>NUCLEOTIDE SEQUENCE [LARGE SCALE GENOMIC DNA]</scope>
    <source>
        <strain evidence="7 8">DSM 101509</strain>
    </source>
</reference>
<gene>
    <name evidence="7" type="primary">pspF</name>
    <name evidence="7" type="ORF">F8A88_01215</name>
</gene>
<feature type="compositionally biased region" description="Low complexity" evidence="5">
    <location>
        <begin position="266"/>
        <end position="280"/>
    </location>
</feature>
<dbReference type="GO" id="GO:0006355">
    <property type="term" value="P:regulation of DNA-templated transcription"/>
    <property type="evidence" value="ECO:0007669"/>
    <property type="project" value="InterPro"/>
</dbReference>
<dbReference type="InterPro" id="IPR002078">
    <property type="entry name" value="Sigma_54_int"/>
</dbReference>
<dbReference type="InterPro" id="IPR014317">
    <property type="entry name" value="Transcription_activator_PspF"/>
</dbReference>
<dbReference type="InterPro" id="IPR009057">
    <property type="entry name" value="Homeodomain-like_sf"/>
</dbReference>
<evidence type="ECO:0000313" key="8">
    <source>
        <dbReference type="Proteomes" id="UP000438699"/>
    </source>
</evidence>
<dbReference type="Proteomes" id="UP000438699">
    <property type="component" value="Unassembled WGS sequence"/>
</dbReference>
<protein>
    <submittedName>
        <fullName evidence="7">Phage shock protein operon transcriptional activator</fullName>
    </submittedName>
</protein>
<dbReference type="PROSITE" id="PS00688">
    <property type="entry name" value="SIGMA54_INTERACT_3"/>
    <property type="match status" value="1"/>
</dbReference>
<dbReference type="Gene3D" id="1.10.10.60">
    <property type="entry name" value="Homeodomain-like"/>
    <property type="match status" value="1"/>
</dbReference>
<keyword evidence="4" id="KW-0804">Transcription</keyword>
<keyword evidence="8" id="KW-1185">Reference proteome</keyword>
<dbReference type="Gene3D" id="1.10.8.60">
    <property type="match status" value="1"/>
</dbReference>
<keyword evidence="2" id="KW-0067">ATP-binding</keyword>
<proteinExistence type="predicted"/>
<organism evidence="7 8">
    <name type="scientific">Pseudodesulfovibrio senegalensis</name>
    <dbReference type="NCBI Taxonomy" id="1721087"/>
    <lineage>
        <taxon>Bacteria</taxon>
        <taxon>Pseudomonadati</taxon>
        <taxon>Thermodesulfobacteriota</taxon>
        <taxon>Desulfovibrionia</taxon>
        <taxon>Desulfovibrionales</taxon>
        <taxon>Desulfovibrionaceae</taxon>
    </lineage>
</organism>
<dbReference type="EMBL" id="WAIE01000001">
    <property type="protein sequence ID" value="KAB1442923.1"/>
    <property type="molecule type" value="Genomic_DNA"/>
</dbReference>
<dbReference type="Pfam" id="PF25601">
    <property type="entry name" value="AAA_lid_14"/>
    <property type="match status" value="1"/>
</dbReference>
<dbReference type="FunFam" id="3.40.50.300:FF:000006">
    <property type="entry name" value="DNA-binding transcriptional regulator NtrC"/>
    <property type="match status" value="1"/>
</dbReference>
<keyword evidence="1" id="KW-0547">Nucleotide-binding</keyword>
<evidence type="ECO:0000256" key="3">
    <source>
        <dbReference type="ARBA" id="ARBA00023015"/>
    </source>
</evidence>
<dbReference type="SMART" id="SM00382">
    <property type="entry name" value="AAA"/>
    <property type="match status" value="1"/>
</dbReference>
<feature type="domain" description="Sigma-54 factor interaction" evidence="6">
    <location>
        <begin position="12"/>
        <end position="242"/>
    </location>
</feature>
<dbReference type="OrthoDB" id="9763792at2"/>
<dbReference type="PROSITE" id="PS50045">
    <property type="entry name" value="SIGMA54_INTERACT_4"/>
    <property type="match status" value="1"/>
</dbReference>
<evidence type="ECO:0000256" key="2">
    <source>
        <dbReference type="ARBA" id="ARBA00022840"/>
    </source>
</evidence>
<evidence type="ECO:0000256" key="5">
    <source>
        <dbReference type="SAM" id="MobiDB-lite"/>
    </source>
</evidence>
<dbReference type="SUPFAM" id="SSF46689">
    <property type="entry name" value="Homeodomain-like"/>
    <property type="match status" value="1"/>
</dbReference>
<evidence type="ECO:0000256" key="1">
    <source>
        <dbReference type="ARBA" id="ARBA00022741"/>
    </source>
</evidence>
<name>A0A6N6N4P2_9BACT</name>